<keyword evidence="3" id="KW-0539">Nucleus</keyword>
<feature type="region of interest" description="Disordered" evidence="4">
    <location>
        <begin position="728"/>
        <end position="773"/>
    </location>
</feature>
<dbReference type="GO" id="GO:0008270">
    <property type="term" value="F:zinc ion binding"/>
    <property type="evidence" value="ECO:0007669"/>
    <property type="project" value="InterPro"/>
</dbReference>
<evidence type="ECO:0000313" key="6">
    <source>
        <dbReference type="EMBL" id="KAB2569773.1"/>
    </source>
</evidence>
<comment type="subcellular location">
    <subcellularLocation>
        <location evidence="1">Nucleus</location>
    </subcellularLocation>
</comment>
<dbReference type="PROSITE" id="PS00463">
    <property type="entry name" value="ZN2_CY6_FUNGAL_1"/>
    <property type="match status" value="1"/>
</dbReference>
<dbReference type="CDD" id="cd00067">
    <property type="entry name" value="GAL4"/>
    <property type="match status" value="1"/>
</dbReference>
<dbReference type="SUPFAM" id="SSF57701">
    <property type="entry name" value="Zn2/Cys6 DNA-binding domain"/>
    <property type="match status" value="1"/>
</dbReference>
<dbReference type="EMBL" id="VCHE01000169">
    <property type="protein sequence ID" value="KAB2569773.1"/>
    <property type="molecule type" value="Genomic_DNA"/>
</dbReference>
<dbReference type="Pfam" id="PF04082">
    <property type="entry name" value="Fungal_trans"/>
    <property type="match status" value="1"/>
</dbReference>
<feature type="region of interest" description="Disordered" evidence="4">
    <location>
        <begin position="117"/>
        <end position="170"/>
    </location>
</feature>
<feature type="compositionally biased region" description="Basic and acidic residues" evidence="4">
    <location>
        <begin position="139"/>
        <end position="155"/>
    </location>
</feature>
<feature type="compositionally biased region" description="Polar residues" evidence="4">
    <location>
        <begin position="753"/>
        <end position="773"/>
    </location>
</feature>
<feature type="region of interest" description="Disordered" evidence="4">
    <location>
        <begin position="1"/>
        <end position="22"/>
    </location>
</feature>
<dbReference type="InterPro" id="IPR036864">
    <property type="entry name" value="Zn2-C6_fun-type_DNA-bd_sf"/>
</dbReference>
<dbReference type="InterPro" id="IPR007219">
    <property type="entry name" value="XnlR_reg_dom"/>
</dbReference>
<dbReference type="GO" id="GO:0000981">
    <property type="term" value="F:DNA-binding transcription factor activity, RNA polymerase II-specific"/>
    <property type="evidence" value="ECO:0007669"/>
    <property type="project" value="InterPro"/>
</dbReference>
<sequence length="864" mass="96967">MDAFANPSAQPPPQSAAQSSAGTRQRIITSCLTCRRRKVKCDHRYPVCSACSRGNHVCYYANVPNQQQHDGRSPPSAQSSANRVHKHQSSQSKGQSSHAEINARLERLESLLEMAVSNQPPSKLSVNTQKQPQQPRQPARRDTSQSDVYENKERVNSSASPNSSTSGDIQAADAYDGTLLVENGQSHFVSSLHWALLTEELQDIKAILSTEGKPGNVNDPTGWGGIRTSQSLLFSSGQAAGDTSVFMPETQEECYELFAIFIQNVDPVSRLVHKPSLGRRFAAFCRRWQNLTPSSASGRSSENFDDHWNEEQLQNFEPLAYAIFYSALNSLKAEVVQARFKKDKLSLLRKYQQGLEFSLQQADFLTTSSIEVLQAFIIYLTVQAREDDMGQVWPLTGVAIRIAMLQGLHREPSFFTSSMDEVQVEIRRRVWHQICHLDWRASEGKGMEPTISDDDFTTLLPRNVSDSDLMEGRAPPTNPYLEEEGVTDMALQLCRLGMIQCFRKIAQNAYRLDRKCKDSRLRNNSLDIVPELQRLFEETKQMVDEVHSKNERCILRYCRLEVTVERMTIGLSANLEWRCWLIFWSGVPKDLRRVVINDDVRTMILTRSVSLIESLNRVSHDKDAEQFQWHIGGHAAFQAIMHILAELRDPEFCGSKDPIIRARALRALHTVLDLKGRSDSNTWAVIKRMIDRLDPNHEHAKPEPMSGISKERFGEDELSVMYFAKSPSPAASQNVSQPSSTKSPPQSHVPAQVRSSTQAQVQPPVTTPSTVSQQDYAFFAPTHVTMPSSDMRSSSIDARYPSGNQGMAGSLAEMERGNVGMSEANTSAWLQDMAMDMDWGFWNFDPLQFDAGFGQFAGPEGPGQ</sequence>
<accession>A0A5N5CWN7</accession>
<feature type="compositionally biased region" description="Low complexity" evidence="4">
    <location>
        <begin position="89"/>
        <end position="98"/>
    </location>
</feature>
<feature type="compositionally biased region" description="Polar residues" evidence="4">
    <location>
        <begin position="117"/>
        <end position="128"/>
    </location>
</feature>
<dbReference type="PANTHER" id="PTHR31001:SF77">
    <property type="entry name" value="TRANSCRIPTION FACTOR, PUTATIVE (AFU_ORTHOLOGUE AFUA_3G12940)-RELATED"/>
    <property type="match status" value="1"/>
</dbReference>
<protein>
    <submittedName>
        <fullName evidence="6">Bikaverin cluster transcription factor bik5</fullName>
    </submittedName>
</protein>
<organism evidence="6 7">
    <name type="scientific">Lasiodiplodia theobromae</name>
    <dbReference type="NCBI Taxonomy" id="45133"/>
    <lineage>
        <taxon>Eukaryota</taxon>
        <taxon>Fungi</taxon>
        <taxon>Dikarya</taxon>
        <taxon>Ascomycota</taxon>
        <taxon>Pezizomycotina</taxon>
        <taxon>Dothideomycetes</taxon>
        <taxon>Dothideomycetes incertae sedis</taxon>
        <taxon>Botryosphaeriales</taxon>
        <taxon>Botryosphaeriaceae</taxon>
        <taxon>Lasiodiplodia</taxon>
    </lineage>
</organism>
<keyword evidence="2" id="KW-0479">Metal-binding</keyword>
<proteinExistence type="predicted"/>
<dbReference type="Pfam" id="PF00172">
    <property type="entry name" value="Zn_clus"/>
    <property type="match status" value="1"/>
</dbReference>
<evidence type="ECO:0000256" key="2">
    <source>
        <dbReference type="ARBA" id="ARBA00022723"/>
    </source>
</evidence>
<reference evidence="6 7" key="1">
    <citation type="journal article" date="2019" name="Sci. Rep.">
        <title>A multi-omics analysis of the grapevine pathogen Lasiodiplodia theobromae reveals that temperature affects the expression of virulence- and pathogenicity-related genes.</title>
        <authorList>
            <person name="Felix C."/>
            <person name="Meneses R."/>
            <person name="Goncalves M.F.M."/>
            <person name="Tilleman L."/>
            <person name="Duarte A.S."/>
            <person name="Jorrin-Novo J.V."/>
            <person name="Van de Peer Y."/>
            <person name="Deforce D."/>
            <person name="Van Nieuwerburgh F."/>
            <person name="Esteves A.C."/>
            <person name="Alves A."/>
        </authorList>
    </citation>
    <scope>NUCLEOTIDE SEQUENCE [LARGE SCALE GENOMIC DNA]</scope>
    <source>
        <strain evidence="6 7">LA-SOL3</strain>
    </source>
</reference>
<dbReference type="OrthoDB" id="424974at2759"/>
<dbReference type="PROSITE" id="PS50048">
    <property type="entry name" value="ZN2_CY6_FUNGAL_2"/>
    <property type="match status" value="1"/>
</dbReference>
<feature type="region of interest" description="Disordered" evidence="4">
    <location>
        <begin position="66"/>
        <end position="100"/>
    </location>
</feature>
<dbReference type="GO" id="GO:0006351">
    <property type="term" value="P:DNA-templated transcription"/>
    <property type="evidence" value="ECO:0007669"/>
    <property type="project" value="InterPro"/>
</dbReference>
<dbReference type="CDD" id="cd12148">
    <property type="entry name" value="fungal_TF_MHR"/>
    <property type="match status" value="1"/>
</dbReference>
<evidence type="ECO:0000256" key="4">
    <source>
        <dbReference type="SAM" id="MobiDB-lite"/>
    </source>
</evidence>
<gene>
    <name evidence="6" type="primary">bik5_3</name>
    <name evidence="6" type="ORF">DBV05_g11556</name>
</gene>
<dbReference type="InterPro" id="IPR001138">
    <property type="entry name" value="Zn2Cys6_DnaBD"/>
</dbReference>
<dbReference type="AlphaFoldDB" id="A0A5N5CWN7"/>
<evidence type="ECO:0000259" key="5">
    <source>
        <dbReference type="PROSITE" id="PS50048"/>
    </source>
</evidence>
<comment type="caution">
    <text evidence="6">The sequence shown here is derived from an EMBL/GenBank/DDBJ whole genome shotgun (WGS) entry which is preliminary data.</text>
</comment>
<keyword evidence="7" id="KW-1185">Reference proteome</keyword>
<dbReference type="GO" id="GO:0005634">
    <property type="term" value="C:nucleus"/>
    <property type="evidence" value="ECO:0007669"/>
    <property type="project" value="UniProtKB-SubCell"/>
</dbReference>
<feature type="domain" description="Zn(2)-C6 fungal-type" evidence="5">
    <location>
        <begin position="30"/>
        <end position="60"/>
    </location>
</feature>
<dbReference type="SMART" id="SM00066">
    <property type="entry name" value="GAL4"/>
    <property type="match status" value="1"/>
</dbReference>
<feature type="compositionally biased region" description="Low complexity" evidence="4">
    <location>
        <begin position="736"/>
        <end position="746"/>
    </location>
</feature>
<dbReference type="PANTHER" id="PTHR31001">
    <property type="entry name" value="UNCHARACTERIZED TRANSCRIPTIONAL REGULATORY PROTEIN"/>
    <property type="match status" value="1"/>
</dbReference>
<evidence type="ECO:0000256" key="3">
    <source>
        <dbReference type="ARBA" id="ARBA00023242"/>
    </source>
</evidence>
<dbReference type="GO" id="GO:0003677">
    <property type="term" value="F:DNA binding"/>
    <property type="evidence" value="ECO:0007669"/>
    <property type="project" value="InterPro"/>
</dbReference>
<name>A0A5N5CWN7_9PEZI</name>
<evidence type="ECO:0000313" key="7">
    <source>
        <dbReference type="Proteomes" id="UP000325902"/>
    </source>
</evidence>
<dbReference type="Proteomes" id="UP000325902">
    <property type="component" value="Unassembled WGS sequence"/>
</dbReference>
<evidence type="ECO:0000256" key="1">
    <source>
        <dbReference type="ARBA" id="ARBA00004123"/>
    </source>
</evidence>
<feature type="compositionally biased region" description="Low complexity" evidence="4">
    <location>
        <begin position="157"/>
        <end position="166"/>
    </location>
</feature>
<dbReference type="SMART" id="SM00906">
    <property type="entry name" value="Fungal_trans"/>
    <property type="match status" value="1"/>
</dbReference>
<dbReference type="InterPro" id="IPR050613">
    <property type="entry name" value="Sec_Metabolite_Reg"/>
</dbReference>
<dbReference type="Gene3D" id="4.10.240.10">
    <property type="entry name" value="Zn(2)-C6 fungal-type DNA-binding domain"/>
    <property type="match status" value="1"/>
</dbReference>